<reference evidence="2 3" key="1">
    <citation type="journal article" date="2018" name="Nat. Ecol. Evol.">
        <title>Pezizomycetes genomes reveal the molecular basis of ectomycorrhizal truffle lifestyle.</title>
        <authorList>
            <person name="Murat C."/>
            <person name="Payen T."/>
            <person name="Noel B."/>
            <person name="Kuo A."/>
            <person name="Morin E."/>
            <person name="Chen J."/>
            <person name="Kohler A."/>
            <person name="Krizsan K."/>
            <person name="Balestrini R."/>
            <person name="Da Silva C."/>
            <person name="Montanini B."/>
            <person name="Hainaut M."/>
            <person name="Levati E."/>
            <person name="Barry K.W."/>
            <person name="Belfiori B."/>
            <person name="Cichocki N."/>
            <person name="Clum A."/>
            <person name="Dockter R.B."/>
            <person name="Fauchery L."/>
            <person name="Guy J."/>
            <person name="Iotti M."/>
            <person name="Le Tacon F."/>
            <person name="Lindquist E.A."/>
            <person name="Lipzen A."/>
            <person name="Malagnac F."/>
            <person name="Mello A."/>
            <person name="Molinier V."/>
            <person name="Miyauchi S."/>
            <person name="Poulain J."/>
            <person name="Riccioni C."/>
            <person name="Rubini A."/>
            <person name="Sitrit Y."/>
            <person name="Splivallo R."/>
            <person name="Traeger S."/>
            <person name="Wang M."/>
            <person name="Zifcakova L."/>
            <person name="Wipf D."/>
            <person name="Zambonelli A."/>
            <person name="Paolocci F."/>
            <person name="Nowrousian M."/>
            <person name="Ottonello S."/>
            <person name="Baldrian P."/>
            <person name="Spatafora J.W."/>
            <person name="Henrissat B."/>
            <person name="Nagy L.G."/>
            <person name="Aury J.M."/>
            <person name="Wincker P."/>
            <person name="Grigoriev I.V."/>
            <person name="Bonfante P."/>
            <person name="Martin F.M."/>
        </authorList>
    </citation>
    <scope>NUCLEOTIDE SEQUENCE [LARGE SCALE GENOMIC DNA]</scope>
    <source>
        <strain evidence="2 3">RN42</strain>
    </source>
</reference>
<organism evidence="2 3">
    <name type="scientific">Ascobolus immersus RN42</name>
    <dbReference type="NCBI Taxonomy" id="1160509"/>
    <lineage>
        <taxon>Eukaryota</taxon>
        <taxon>Fungi</taxon>
        <taxon>Dikarya</taxon>
        <taxon>Ascomycota</taxon>
        <taxon>Pezizomycotina</taxon>
        <taxon>Pezizomycetes</taxon>
        <taxon>Pezizales</taxon>
        <taxon>Ascobolaceae</taxon>
        <taxon>Ascobolus</taxon>
    </lineage>
</organism>
<dbReference type="AlphaFoldDB" id="A0A3N4HMP8"/>
<gene>
    <name evidence="2" type="ORF">BJ508DRAFT_332467</name>
</gene>
<dbReference type="Proteomes" id="UP000275078">
    <property type="component" value="Unassembled WGS sequence"/>
</dbReference>
<dbReference type="EMBL" id="ML119772">
    <property type="protein sequence ID" value="RPA75095.1"/>
    <property type="molecule type" value="Genomic_DNA"/>
</dbReference>
<keyword evidence="3" id="KW-1185">Reference proteome</keyword>
<evidence type="ECO:0000313" key="3">
    <source>
        <dbReference type="Proteomes" id="UP000275078"/>
    </source>
</evidence>
<evidence type="ECO:0000313" key="2">
    <source>
        <dbReference type="EMBL" id="RPA75095.1"/>
    </source>
</evidence>
<keyword evidence="1" id="KW-0472">Membrane</keyword>
<keyword evidence="1" id="KW-0812">Transmembrane</keyword>
<keyword evidence="1" id="KW-1133">Transmembrane helix</keyword>
<name>A0A3N4HMP8_ASCIM</name>
<proteinExistence type="predicted"/>
<sequence length="93" mass="10780">MSTNITIPALAADRICLISFLLAFLLGSYTKQQMDESRREKKVDLINDRLAALMQGVDAIREEAEKNRLEKQKQRNLLEESLVCEKRDPCWRV</sequence>
<protein>
    <submittedName>
        <fullName evidence="2">Uncharacterized protein</fullName>
    </submittedName>
</protein>
<accession>A0A3N4HMP8</accession>
<feature type="transmembrane region" description="Helical" evidence="1">
    <location>
        <begin position="6"/>
        <end position="29"/>
    </location>
</feature>
<evidence type="ECO:0000256" key="1">
    <source>
        <dbReference type="SAM" id="Phobius"/>
    </source>
</evidence>